<feature type="compositionally biased region" description="Polar residues" evidence="1">
    <location>
        <begin position="124"/>
        <end position="140"/>
    </location>
</feature>
<feature type="region of interest" description="Disordered" evidence="1">
    <location>
        <begin position="193"/>
        <end position="224"/>
    </location>
</feature>
<dbReference type="GO" id="GO:0043291">
    <property type="term" value="C:RAVE complex"/>
    <property type="evidence" value="ECO:0007669"/>
    <property type="project" value="TreeGrafter"/>
</dbReference>
<dbReference type="Pfam" id="PF12234">
    <property type="entry name" value="Rav1p_C"/>
    <property type="match status" value="1"/>
</dbReference>
<proteinExistence type="predicted"/>
<dbReference type="AlphaFoldDB" id="A0A915EBL8"/>
<evidence type="ECO:0000256" key="1">
    <source>
        <dbReference type="SAM" id="MobiDB-lite"/>
    </source>
</evidence>
<dbReference type="PANTHER" id="PTHR13950">
    <property type="entry name" value="RABCONNECTIN-RELATED"/>
    <property type="match status" value="1"/>
</dbReference>
<dbReference type="InterPro" id="IPR052208">
    <property type="entry name" value="DmX-like/RAVE_component"/>
</dbReference>
<evidence type="ECO:0000259" key="2">
    <source>
        <dbReference type="Pfam" id="PF12234"/>
    </source>
</evidence>
<organism evidence="3 4">
    <name type="scientific">Ditylenchus dipsaci</name>
    <dbReference type="NCBI Taxonomy" id="166011"/>
    <lineage>
        <taxon>Eukaryota</taxon>
        <taxon>Metazoa</taxon>
        <taxon>Ecdysozoa</taxon>
        <taxon>Nematoda</taxon>
        <taxon>Chromadorea</taxon>
        <taxon>Rhabditida</taxon>
        <taxon>Tylenchina</taxon>
        <taxon>Tylenchomorpha</taxon>
        <taxon>Sphaerularioidea</taxon>
        <taxon>Anguinidae</taxon>
        <taxon>Anguininae</taxon>
        <taxon>Ditylenchus</taxon>
    </lineage>
</organism>
<dbReference type="WBParaSite" id="jg4617">
    <property type="protein sequence ID" value="jg4617"/>
    <property type="gene ID" value="jg4617"/>
</dbReference>
<dbReference type="GO" id="GO:0007035">
    <property type="term" value="P:vacuolar acidification"/>
    <property type="evidence" value="ECO:0007669"/>
    <property type="project" value="TreeGrafter"/>
</dbReference>
<evidence type="ECO:0000313" key="3">
    <source>
        <dbReference type="Proteomes" id="UP000887574"/>
    </source>
</evidence>
<dbReference type="PANTHER" id="PTHR13950:SF9">
    <property type="entry name" value="RABCONNECTIN-3A"/>
    <property type="match status" value="1"/>
</dbReference>
<sequence>MNISRSHSMLDQLSRKQVDQVSSTKMIREIMNKVLSAAKIQDLNVQENVLEAVSEEGLFEASRLANPILPQYHPKQLIEMLNAGKIKRVKAVLLHVLRALKHRRVSVPNPLSRAASVRKMTRADGSSSRDNSIDPSMQRRSSVVQMIPMEDTNPDYDEIDTIAPLPFSQTYDTLFNDDASDEDLDEMLDDIVQNEGSQRPRPSRTRHSSGTSELVPANTNTTKVSSTFTNRHSRLLTELLTHTHLPGLSSVDQMHLLAIADTISHFSSNAILDKLTHANAVKPLIDIGPSGFRSKDLRRLKSSKFSLQSTTMASTLGDSSAAGYASATMGIETVDECGLRFLMAMKQHEYLLLCLPLKQRKHLKARGISTAQLIWAFHSDTEMELLSAIPCCQKSQETWEELRSFGVAWWLKNTTTLRICVEKMAKSAFTQNQDPMDASLFYLALKKKNVLMHLFKTVSNGRMYDFFREDFTQDRWKRAALKNAFTLQSKQRYHHAAAFFLLGGSLKDAIQTILSRLNDLQLAMVILRLHESDPEKQSELINELLCREIFGCEAETIRKLQSNGEDANLVSMLPHASRDPFERSMAFWLIKEYAHAASTLVEEASKDNIMQSGGFTEYGTLSDIFNFYTFLRKHPLVVRRRLTDAGVDFKGTDQFLAFAKQLEGRVTPSERRLYFRTASAHMASGCPLLALDVLSRLPNQISSFLSAMRDSASNLSFVNVASEQNATALPCNPSKPEDLDWAASPTRVVLNDDLELKWSDDEEKEETAQTEDVQQKDPASKAQDSKLPASSVTDFISQHLRFFAVLRIMMDELATLASGFEIDGGQLRFELFKWLESECEVLHEVCDFHPNVALNNTDFSILADSEQLIGAENSDAEKELPLHESLRLDRIDLKQKLKNTIRRRNWLDSHQKLIRTLTSYCALHSAQNYRLTSIQMELLLLLLEVQRDAGKVRYVNEPVPDIHSFPLLVSSISSCRMFVLSLSILYKTNVSIFC</sequence>
<dbReference type="InterPro" id="IPR022033">
    <property type="entry name" value="Rav1p_C"/>
</dbReference>
<dbReference type="Proteomes" id="UP000887574">
    <property type="component" value="Unplaced"/>
</dbReference>
<feature type="compositionally biased region" description="Polar residues" evidence="1">
    <location>
        <begin position="208"/>
        <end position="224"/>
    </location>
</feature>
<feature type="domain" description="RAVE complex protein Rav1 C-terminal" evidence="2">
    <location>
        <begin position="332"/>
        <end position="549"/>
    </location>
</feature>
<protein>
    <submittedName>
        <fullName evidence="4">RAVE complex protein Rav1 C-terminal domain-containing protein</fullName>
    </submittedName>
</protein>
<evidence type="ECO:0000313" key="4">
    <source>
        <dbReference type="WBParaSite" id="jg4617"/>
    </source>
</evidence>
<feature type="region of interest" description="Disordered" evidence="1">
    <location>
        <begin position="110"/>
        <end position="140"/>
    </location>
</feature>
<accession>A0A915EBL8</accession>
<feature type="compositionally biased region" description="Acidic residues" evidence="1">
    <location>
        <begin position="760"/>
        <end position="769"/>
    </location>
</feature>
<name>A0A915EBL8_9BILA</name>
<keyword evidence="3" id="KW-1185">Reference proteome</keyword>
<reference evidence="4" key="1">
    <citation type="submission" date="2022-11" db="UniProtKB">
        <authorList>
            <consortium name="WormBaseParasite"/>
        </authorList>
    </citation>
    <scope>IDENTIFICATION</scope>
</reference>
<feature type="region of interest" description="Disordered" evidence="1">
    <location>
        <begin position="759"/>
        <end position="785"/>
    </location>
</feature>